<feature type="compositionally biased region" description="Polar residues" evidence="1">
    <location>
        <begin position="1"/>
        <end position="32"/>
    </location>
</feature>
<evidence type="ECO:0000256" key="1">
    <source>
        <dbReference type="SAM" id="MobiDB-lite"/>
    </source>
</evidence>
<feature type="compositionally biased region" description="Polar residues" evidence="1">
    <location>
        <begin position="135"/>
        <end position="145"/>
    </location>
</feature>
<accession>K1WT56</accession>
<evidence type="ECO:0000313" key="3">
    <source>
        <dbReference type="Proteomes" id="UP000006753"/>
    </source>
</evidence>
<dbReference type="AlphaFoldDB" id="K1WT56"/>
<reference evidence="2 3" key="1">
    <citation type="journal article" date="2012" name="BMC Genomics">
        <title>Sequencing the genome of Marssonina brunnea reveals fungus-poplar co-evolution.</title>
        <authorList>
            <person name="Zhu S."/>
            <person name="Cao Y.-Z."/>
            <person name="Jiang C."/>
            <person name="Tan B.-Y."/>
            <person name="Wang Z."/>
            <person name="Feng S."/>
            <person name="Zhang L."/>
            <person name="Su X.-H."/>
            <person name="Brejova B."/>
            <person name="Vinar T."/>
            <person name="Xu M."/>
            <person name="Wang M.-X."/>
            <person name="Zhang S.-G."/>
            <person name="Huang M.-R."/>
            <person name="Wu R."/>
            <person name="Zhou Y."/>
        </authorList>
    </citation>
    <scope>NUCLEOTIDE SEQUENCE [LARGE SCALE GENOMIC DNA]</scope>
    <source>
        <strain evidence="2 3">MB_m1</strain>
    </source>
</reference>
<organism evidence="2 3">
    <name type="scientific">Marssonina brunnea f. sp. multigermtubi (strain MB_m1)</name>
    <name type="common">Marssonina leaf spot fungus</name>
    <dbReference type="NCBI Taxonomy" id="1072389"/>
    <lineage>
        <taxon>Eukaryota</taxon>
        <taxon>Fungi</taxon>
        <taxon>Dikarya</taxon>
        <taxon>Ascomycota</taxon>
        <taxon>Pezizomycotina</taxon>
        <taxon>Leotiomycetes</taxon>
        <taxon>Helotiales</taxon>
        <taxon>Drepanopezizaceae</taxon>
        <taxon>Drepanopeziza</taxon>
    </lineage>
</organism>
<protein>
    <submittedName>
        <fullName evidence="2">Uncharacterized protein</fullName>
    </submittedName>
</protein>
<dbReference type="KEGG" id="mbe:MBM_01512"/>
<name>K1WT56_MARBU</name>
<feature type="region of interest" description="Disordered" evidence="1">
    <location>
        <begin position="1"/>
        <end position="42"/>
    </location>
</feature>
<dbReference type="InParanoid" id="K1WT56"/>
<keyword evidence="3" id="KW-1185">Reference proteome</keyword>
<evidence type="ECO:0000313" key="2">
    <source>
        <dbReference type="EMBL" id="EKD20830.1"/>
    </source>
</evidence>
<proteinExistence type="predicted"/>
<feature type="compositionally biased region" description="Low complexity" evidence="1">
    <location>
        <begin position="147"/>
        <end position="172"/>
    </location>
</feature>
<feature type="compositionally biased region" description="Polar residues" evidence="1">
    <location>
        <begin position="62"/>
        <end position="82"/>
    </location>
</feature>
<gene>
    <name evidence="2" type="ORF">MBM_01512</name>
</gene>
<dbReference type="Proteomes" id="UP000006753">
    <property type="component" value="Unassembled WGS sequence"/>
</dbReference>
<feature type="region of interest" description="Disordered" evidence="1">
    <location>
        <begin position="61"/>
        <end position="190"/>
    </location>
</feature>
<dbReference type="HOGENOM" id="CLU_921595_0_0_1"/>
<sequence>MISATGLGSSSRATRFSTKPSDLLPQEQQPRHQTTREEKSWRYYYHPSPKLPCLLSSRLARNCSSKPTPLSPCSFNYPPNSDSKSRPHGATTQDQSYLKSVSNGTGCSNNTAKNRSAARESLSSTSTEKLDAKPSRSTKSPSAPTFSARGTSTSPSTRSSSSPAPRSSPSASIKTPPVKNHGSWPSWSQRIPVLEPNLQREGNFSEPTTGLQQDTVQGLVAAAGEDPNEEINKTYAYRLLATERDAGNTITTLSDNTIANLFPKSFRLGLMDDCAMFQAARTGEFNFSREDGGPRGRDHDAL</sequence>
<dbReference type="EMBL" id="JH921429">
    <property type="protein sequence ID" value="EKD20830.1"/>
    <property type="molecule type" value="Genomic_DNA"/>
</dbReference>
<feature type="compositionally biased region" description="Polar residues" evidence="1">
    <location>
        <begin position="90"/>
        <end position="114"/>
    </location>
</feature>